<name>A0A5C3KRR7_COPMA</name>
<organism evidence="1 2">
    <name type="scientific">Coprinopsis marcescibilis</name>
    <name type="common">Agaric fungus</name>
    <name type="synonym">Psathyrella marcescibilis</name>
    <dbReference type="NCBI Taxonomy" id="230819"/>
    <lineage>
        <taxon>Eukaryota</taxon>
        <taxon>Fungi</taxon>
        <taxon>Dikarya</taxon>
        <taxon>Basidiomycota</taxon>
        <taxon>Agaricomycotina</taxon>
        <taxon>Agaricomycetes</taxon>
        <taxon>Agaricomycetidae</taxon>
        <taxon>Agaricales</taxon>
        <taxon>Agaricineae</taxon>
        <taxon>Psathyrellaceae</taxon>
        <taxon>Coprinopsis</taxon>
    </lineage>
</organism>
<accession>A0A5C3KRR7</accession>
<gene>
    <name evidence="1" type="ORF">FA15DRAFT_705577</name>
</gene>
<proteinExistence type="predicted"/>
<reference evidence="1 2" key="1">
    <citation type="journal article" date="2019" name="Nat. Ecol. Evol.">
        <title>Megaphylogeny resolves global patterns of mushroom evolution.</title>
        <authorList>
            <person name="Varga T."/>
            <person name="Krizsan K."/>
            <person name="Foldi C."/>
            <person name="Dima B."/>
            <person name="Sanchez-Garcia M."/>
            <person name="Sanchez-Ramirez S."/>
            <person name="Szollosi G.J."/>
            <person name="Szarkandi J.G."/>
            <person name="Papp V."/>
            <person name="Albert L."/>
            <person name="Andreopoulos W."/>
            <person name="Angelini C."/>
            <person name="Antonin V."/>
            <person name="Barry K.W."/>
            <person name="Bougher N.L."/>
            <person name="Buchanan P."/>
            <person name="Buyck B."/>
            <person name="Bense V."/>
            <person name="Catcheside P."/>
            <person name="Chovatia M."/>
            <person name="Cooper J."/>
            <person name="Damon W."/>
            <person name="Desjardin D."/>
            <person name="Finy P."/>
            <person name="Geml J."/>
            <person name="Haridas S."/>
            <person name="Hughes K."/>
            <person name="Justo A."/>
            <person name="Karasinski D."/>
            <person name="Kautmanova I."/>
            <person name="Kiss B."/>
            <person name="Kocsube S."/>
            <person name="Kotiranta H."/>
            <person name="LaButti K.M."/>
            <person name="Lechner B.E."/>
            <person name="Liimatainen K."/>
            <person name="Lipzen A."/>
            <person name="Lukacs Z."/>
            <person name="Mihaltcheva S."/>
            <person name="Morgado L.N."/>
            <person name="Niskanen T."/>
            <person name="Noordeloos M.E."/>
            <person name="Ohm R.A."/>
            <person name="Ortiz-Santana B."/>
            <person name="Ovrebo C."/>
            <person name="Racz N."/>
            <person name="Riley R."/>
            <person name="Savchenko A."/>
            <person name="Shiryaev A."/>
            <person name="Soop K."/>
            <person name="Spirin V."/>
            <person name="Szebenyi C."/>
            <person name="Tomsovsky M."/>
            <person name="Tulloss R.E."/>
            <person name="Uehling J."/>
            <person name="Grigoriev I.V."/>
            <person name="Vagvolgyi C."/>
            <person name="Papp T."/>
            <person name="Martin F.M."/>
            <person name="Miettinen O."/>
            <person name="Hibbett D.S."/>
            <person name="Nagy L.G."/>
        </authorList>
    </citation>
    <scope>NUCLEOTIDE SEQUENCE [LARGE SCALE GENOMIC DNA]</scope>
    <source>
        <strain evidence="1 2">CBS 121175</strain>
    </source>
</reference>
<sequence length="192" mass="21506">MHDANVTHVHQHPLSSYLGMQASLRRLSDLRGCSWDPSRTCFAGTWSTRLAEISSWTEAEDTMANALVTEDAAGSGKSALVHTFRQEADKHGHFIFLQPNGPAIHSQQFYGFAHSRSVQGECYATNWPFDIQSLNTVPWRQHRSYCNSNASSTNRLFIVVNQTLSFRSFFVTPSHNSHPAFASTLPLDQKHG</sequence>
<protein>
    <submittedName>
        <fullName evidence="1">Uncharacterized protein</fullName>
    </submittedName>
</protein>
<keyword evidence="2" id="KW-1185">Reference proteome</keyword>
<evidence type="ECO:0000313" key="2">
    <source>
        <dbReference type="Proteomes" id="UP000307440"/>
    </source>
</evidence>
<dbReference type="EMBL" id="ML210221">
    <property type="protein sequence ID" value="TFK23319.1"/>
    <property type="molecule type" value="Genomic_DNA"/>
</dbReference>
<dbReference type="OrthoDB" id="5106486at2759"/>
<dbReference type="Proteomes" id="UP000307440">
    <property type="component" value="Unassembled WGS sequence"/>
</dbReference>
<dbReference type="AlphaFoldDB" id="A0A5C3KRR7"/>
<evidence type="ECO:0000313" key="1">
    <source>
        <dbReference type="EMBL" id="TFK23319.1"/>
    </source>
</evidence>